<keyword evidence="2" id="KW-0812">Transmembrane</keyword>
<protein>
    <recommendedName>
        <fullName evidence="4">DUF3139 domain-containing protein</fullName>
    </recommendedName>
</protein>
<reference evidence="3" key="1">
    <citation type="submission" date="2010-05" db="EMBL/GenBank/DDBJ databases">
        <authorList>
            <person name="Muzny D."/>
            <person name="Qin X."/>
            <person name="Buhay C."/>
            <person name="Dugan-Rocha S."/>
            <person name="Ding Y."/>
            <person name="Chen G."/>
            <person name="Hawes A."/>
            <person name="Holder M."/>
            <person name="Jhangiani S."/>
            <person name="Johnson A."/>
            <person name="Khan Z."/>
            <person name="Li Z."/>
            <person name="Liu W."/>
            <person name="Liu X."/>
            <person name="Perez L."/>
            <person name="Shen H."/>
            <person name="Wang Q."/>
            <person name="Watt J."/>
            <person name="Xi L."/>
            <person name="Xin Y."/>
            <person name="Zhou J."/>
            <person name="Deng J."/>
            <person name="Jiang H."/>
            <person name="Liu Y."/>
            <person name="Qu J."/>
            <person name="Song X.-Z."/>
            <person name="Zhang L."/>
            <person name="Villasana D."/>
            <person name="Johnson A."/>
            <person name="Liu J."/>
            <person name="Liyanage D."/>
            <person name="Lorensuhewa L."/>
            <person name="Robinson T."/>
            <person name="Song A."/>
            <person name="Song B.-B."/>
            <person name="Dinh H."/>
            <person name="Thornton R."/>
            <person name="Coyle M."/>
            <person name="Francisco L."/>
            <person name="Jackson L."/>
            <person name="Javaid M."/>
            <person name="Korchina V."/>
            <person name="Kovar C."/>
            <person name="Mata R."/>
            <person name="Mathew T."/>
            <person name="Ngo R."/>
            <person name="Nguyen L."/>
            <person name="Nguyen N."/>
            <person name="Okwuonu G."/>
            <person name="Ongeri F."/>
            <person name="Pham C."/>
            <person name="Simmons D."/>
            <person name="Wilczek-Boney K."/>
            <person name="Hale W."/>
            <person name="Jakkamsetti A."/>
            <person name="Pham P."/>
            <person name="Ruth R."/>
            <person name="San Lucas F."/>
            <person name="Warren J."/>
            <person name="Zhang J."/>
            <person name="Zhao Z."/>
            <person name="Zhou C."/>
            <person name="Zhu D."/>
            <person name="Lee S."/>
            <person name="Bess C."/>
            <person name="Blankenburg K."/>
            <person name="Forbes L."/>
            <person name="Fu Q."/>
            <person name="Gubbala S."/>
            <person name="Hirani K."/>
            <person name="Jayaseelan J.C."/>
            <person name="Lara F."/>
            <person name="Munidasa M."/>
            <person name="Palculict T."/>
            <person name="Patil S."/>
            <person name="Pu L.-L."/>
            <person name="Saada N."/>
            <person name="Tang L."/>
            <person name="Weissenberger G."/>
            <person name="Zhu Y."/>
            <person name="Hemphill L."/>
            <person name="Shang Y."/>
            <person name="Youmans B."/>
            <person name="Ayvaz T."/>
            <person name="Ross M."/>
            <person name="Santibanez J."/>
            <person name="Aqrawi P."/>
            <person name="Gross S."/>
            <person name="Joshi V."/>
            <person name="Fowler G."/>
            <person name="Nazareth L."/>
            <person name="Reid J."/>
            <person name="Worley K."/>
            <person name="Petrosino J."/>
            <person name="Highlander S."/>
            <person name="Gibbs R."/>
        </authorList>
    </citation>
    <scope>NUCLEOTIDE SEQUENCE [LARGE SCALE GENOMIC DNA]</scope>
    <source>
        <strain evidence="3">ATCC 53516</strain>
    </source>
</reference>
<comment type="caution">
    <text evidence="3">The sequence shown here is derived from an EMBL/GenBank/DDBJ whole genome shotgun (WGS) entry which is preliminary data.</text>
</comment>
<dbReference type="InterPro" id="IPR021486">
    <property type="entry name" value="DUF3139"/>
</dbReference>
<keyword evidence="2" id="KW-1133">Transmembrane helix</keyword>
<organism evidence="3">
    <name type="scientific">Finegoldia magna ATCC 53516</name>
    <dbReference type="NCBI Taxonomy" id="525282"/>
    <lineage>
        <taxon>Bacteria</taxon>
        <taxon>Bacillati</taxon>
        <taxon>Bacillota</taxon>
        <taxon>Tissierellia</taxon>
        <taxon>Tissierellales</taxon>
        <taxon>Peptoniphilaceae</taxon>
        <taxon>Finegoldia</taxon>
    </lineage>
</organism>
<gene>
    <name evidence="3" type="ORF">HMPREF0391_11181</name>
</gene>
<dbReference type="AlphaFoldDB" id="D6S9P5"/>
<feature type="transmembrane region" description="Helical" evidence="2">
    <location>
        <begin position="58"/>
        <end position="78"/>
    </location>
</feature>
<dbReference type="Proteomes" id="UP000004063">
    <property type="component" value="Chromosome"/>
</dbReference>
<accession>D6S9P5</accession>
<dbReference type="RefSeq" id="WP_002836003.1">
    <property type="nucleotide sequence ID" value="NZ_CM000955.1"/>
</dbReference>
<evidence type="ECO:0000256" key="2">
    <source>
        <dbReference type="SAM" id="Phobius"/>
    </source>
</evidence>
<dbReference type="STRING" id="525282.HMPREF0391_11181"/>
<dbReference type="Pfam" id="PF11337">
    <property type="entry name" value="DUF3139"/>
    <property type="match status" value="1"/>
</dbReference>
<dbReference type="HOGENOM" id="CLU_124369_0_0_9"/>
<evidence type="ECO:0000313" key="3">
    <source>
        <dbReference type="EMBL" id="EFH93523.1"/>
    </source>
</evidence>
<dbReference type="EMBL" id="ACHM02000002">
    <property type="protein sequence ID" value="EFH93523.1"/>
    <property type="molecule type" value="Genomic_DNA"/>
</dbReference>
<keyword evidence="2" id="KW-0472">Membrane</keyword>
<proteinExistence type="predicted"/>
<evidence type="ECO:0008006" key="4">
    <source>
        <dbReference type="Google" id="ProtNLM"/>
    </source>
</evidence>
<evidence type="ECO:0000256" key="1">
    <source>
        <dbReference type="SAM" id="MobiDB-lite"/>
    </source>
</evidence>
<sequence>MKKKILIGEKLQEKKYGKLTILINKIIEKKYFHTFDSFVFYSIIISKRGALYMKKKKFSIVKILLICLVVFVAIKWIIAVPVQRHYGYKKLYKYMEVQGIKKDNIKEIKAIKDYIKGNQVYRVQIKDPEGFTLVYTYDDYPNPGKMSLDSIEFQSKDDYKSLSPKERQKFKYPPLDDDWEAKATSHN</sequence>
<name>D6S9P5_FINMA</name>
<feature type="region of interest" description="Disordered" evidence="1">
    <location>
        <begin position="164"/>
        <end position="187"/>
    </location>
</feature>